<dbReference type="OrthoDB" id="2680308at2"/>
<dbReference type="STRING" id="670482.SAMN04488542_1057"/>
<keyword evidence="2" id="KW-1185">Reference proteome</keyword>
<dbReference type="EMBL" id="FNBG01000005">
    <property type="protein sequence ID" value="SDF03001.1"/>
    <property type="molecule type" value="Genomic_DNA"/>
</dbReference>
<dbReference type="Proteomes" id="UP000198972">
    <property type="component" value="Unassembled WGS sequence"/>
</dbReference>
<organism evidence="1 2">
    <name type="scientific">Fontibacillus panacisegetis</name>
    <dbReference type="NCBI Taxonomy" id="670482"/>
    <lineage>
        <taxon>Bacteria</taxon>
        <taxon>Bacillati</taxon>
        <taxon>Bacillota</taxon>
        <taxon>Bacilli</taxon>
        <taxon>Bacillales</taxon>
        <taxon>Paenibacillaceae</taxon>
        <taxon>Fontibacillus</taxon>
    </lineage>
</organism>
<sequence>MLNDLERKLLRVLYNFSTQKRRMPFKPELERLTGRRYADIDKALNELVQQQYIFWPDRPHLQTIVILEGWERDQPLKPKTQLSSNLDYWTKY</sequence>
<dbReference type="AlphaFoldDB" id="A0A1G7HRC5"/>
<protein>
    <submittedName>
        <fullName evidence="1">Uncharacterized protein</fullName>
    </submittedName>
</protein>
<gene>
    <name evidence="1" type="ORF">SAMN04488542_1057</name>
</gene>
<name>A0A1G7HRC5_9BACL</name>
<accession>A0A1G7HRC5</accession>
<evidence type="ECO:0000313" key="1">
    <source>
        <dbReference type="EMBL" id="SDF03001.1"/>
    </source>
</evidence>
<proteinExistence type="predicted"/>
<reference evidence="1 2" key="1">
    <citation type="submission" date="2016-10" db="EMBL/GenBank/DDBJ databases">
        <authorList>
            <person name="de Groot N.N."/>
        </authorList>
    </citation>
    <scope>NUCLEOTIDE SEQUENCE [LARGE SCALE GENOMIC DNA]</scope>
    <source>
        <strain evidence="1 2">DSM 28129</strain>
    </source>
</reference>
<evidence type="ECO:0000313" key="2">
    <source>
        <dbReference type="Proteomes" id="UP000198972"/>
    </source>
</evidence>